<dbReference type="SUPFAM" id="SSF52540">
    <property type="entry name" value="P-loop containing nucleoside triphosphate hydrolases"/>
    <property type="match status" value="1"/>
</dbReference>
<gene>
    <name evidence="2" type="ORF">FVE85_1280</name>
</gene>
<reference evidence="3" key="1">
    <citation type="journal article" date="2019" name="Nat. Commun.">
        <title>Expansion of phycobilisome linker gene families in mesophilic red algae.</title>
        <authorList>
            <person name="Lee J."/>
            <person name="Kim D."/>
            <person name="Bhattacharya D."/>
            <person name="Yoon H.S."/>
        </authorList>
    </citation>
    <scope>NUCLEOTIDE SEQUENCE [LARGE SCALE GENOMIC DNA]</scope>
    <source>
        <strain evidence="3">CCMP 1328</strain>
    </source>
</reference>
<sequence length="385" mass="42430">MSVAPPCDSMRTVVMAFGTVPFAPAAAKKAFPTSRQNVPSARTYARRKKNAVHKGCVVAAVGNENGIGAKDGDPGSGGDDSYLSQLSASTRVENGTDIERGLRDEALNVDTPLRTKEMQRMLKSRLAEYQTRMLMTPGRSVLVIVQGYGFSGKASSIRAMSNGMNPSGVTVTSFGVPVDEELDFNFLWRYHRAAPRAGQVAFWNRSYFEDVVTASVKGLVSDAQARKRCEMINEFEKILERNGTAILKVFLNVSLETLFDRVEARAADPRSAFLSSPEHLDKLTKHAEYRERWKRAIAATSTPQARWHIVPSDEPEVRDLACLRLLLDLLERHVPPVSGKQQAITFGSSESSGFDESKLREPVEFAPSQAAVHAVHAQRVLDRHA</sequence>
<evidence type="ECO:0000259" key="1">
    <source>
        <dbReference type="Pfam" id="PF03976"/>
    </source>
</evidence>
<feature type="domain" description="Polyphosphate kinase-2-related" evidence="1">
    <location>
        <begin position="117"/>
        <end position="332"/>
    </location>
</feature>
<accession>A0A5J4YJI5</accession>
<name>A0A5J4YJI5_PORPP</name>
<evidence type="ECO:0000313" key="3">
    <source>
        <dbReference type="Proteomes" id="UP000324585"/>
    </source>
</evidence>
<dbReference type="PANTHER" id="PTHR34383">
    <property type="entry name" value="POLYPHOSPHATE:AMP PHOSPHOTRANSFERASE-RELATED"/>
    <property type="match status" value="1"/>
</dbReference>
<dbReference type="Proteomes" id="UP000324585">
    <property type="component" value="Unassembled WGS sequence"/>
</dbReference>
<dbReference type="Pfam" id="PF03976">
    <property type="entry name" value="PPK2"/>
    <property type="match status" value="1"/>
</dbReference>
<dbReference type="InterPro" id="IPR027417">
    <property type="entry name" value="P-loop_NTPase"/>
</dbReference>
<dbReference type="InterPro" id="IPR022488">
    <property type="entry name" value="PPK2-related"/>
</dbReference>
<dbReference type="AlphaFoldDB" id="A0A5J4YJI5"/>
<protein>
    <recommendedName>
        <fullName evidence="1">Polyphosphate kinase-2-related domain-containing protein</fullName>
    </recommendedName>
</protein>
<dbReference type="EMBL" id="VRMN01000018">
    <property type="protein sequence ID" value="KAA8490833.1"/>
    <property type="molecule type" value="Genomic_DNA"/>
</dbReference>
<proteinExistence type="predicted"/>
<dbReference type="PANTHER" id="PTHR34383:SF3">
    <property type="entry name" value="POLYPHOSPHATE:AMP PHOSPHOTRANSFERASE"/>
    <property type="match status" value="1"/>
</dbReference>
<comment type="caution">
    <text evidence="2">The sequence shown here is derived from an EMBL/GenBank/DDBJ whole genome shotgun (WGS) entry which is preliminary data.</text>
</comment>
<organism evidence="2 3">
    <name type="scientific">Porphyridium purpureum</name>
    <name type="common">Red alga</name>
    <name type="synonym">Porphyridium cruentum</name>
    <dbReference type="NCBI Taxonomy" id="35688"/>
    <lineage>
        <taxon>Eukaryota</taxon>
        <taxon>Rhodophyta</taxon>
        <taxon>Bangiophyceae</taxon>
        <taxon>Porphyridiales</taxon>
        <taxon>Porphyridiaceae</taxon>
        <taxon>Porphyridium</taxon>
    </lineage>
</organism>
<dbReference type="OrthoDB" id="10064172at2759"/>
<keyword evidence="3" id="KW-1185">Reference proteome</keyword>
<dbReference type="Gene3D" id="3.40.50.300">
    <property type="entry name" value="P-loop containing nucleotide triphosphate hydrolases"/>
    <property type="match status" value="1"/>
</dbReference>
<evidence type="ECO:0000313" key="2">
    <source>
        <dbReference type="EMBL" id="KAA8490833.1"/>
    </source>
</evidence>